<dbReference type="RefSeq" id="WP_144658540.1">
    <property type="nucleotide sequence ID" value="NZ_VIAE01000011.1"/>
</dbReference>
<feature type="transmembrane region" description="Helical" evidence="2">
    <location>
        <begin position="9"/>
        <end position="30"/>
    </location>
</feature>
<evidence type="ECO:0000313" key="4">
    <source>
        <dbReference type="Proteomes" id="UP000320078"/>
    </source>
</evidence>
<feature type="compositionally biased region" description="Polar residues" evidence="1">
    <location>
        <begin position="244"/>
        <end position="255"/>
    </location>
</feature>
<gene>
    <name evidence="3" type="ORF">MDPP_00350</name>
</gene>
<evidence type="ECO:0000313" key="3">
    <source>
        <dbReference type="EMBL" id="TVY12113.1"/>
    </source>
</evidence>
<name>A0A559KJ01_9MOLU</name>
<evidence type="ECO:0000256" key="1">
    <source>
        <dbReference type="SAM" id="MobiDB-lite"/>
    </source>
</evidence>
<keyword evidence="2" id="KW-0472">Membrane</keyword>
<keyword evidence="2" id="KW-1133">Transmembrane helix</keyword>
<organism evidence="3 4">
    <name type="scientific">Candidatus Phytoplasma pini</name>
    <dbReference type="NCBI Taxonomy" id="267362"/>
    <lineage>
        <taxon>Bacteria</taxon>
        <taxon>Bacillati</taxon>
        <taxon>Mycoplasmatota</taxon>
        <taxon>Mollicutes</taxon>
        <taxon>Acholeplasmatales</taxon>
        <taxon>Acholeplasmataceae</taxon>
        <taxon>Candidatus Phytoplasma</taxon>
    </lineage>
</organism>
<dbReference type="Proteomes" id="UP000320078">
    <property type="component" value="Unassembled WGS sequence"/>
</dbReference>
<dbReference type="AlphaFoldDB" id="A0A559KJ01"/>
<accession>A0A559KJ01</accession>
<feature type="region of interest" description="Disordered" evidence="1">
    <location>
        <begin position="220"/>
        <end position="255"/>
    </location>
</feature>
<comment type="caution">
    <text evidence="3">The sequence shown here is derived from an EMBL/GenBank/DDBJ whole genome shotgun (WGS) entry which is preliminary data.</text>
</comment>
<evidence type="ECO:0000256" key="2">
    <source>
        <dbReference type="SAM" id="Phobius"/>
    </source>
</evidence>
<protein>
    <submittedName>
        <fullName evidence="3">Uncharacterized protein</fullName>
    </submittedName>
</protein>
<proteinExistence type="predicted"/>
<keyword evidence="4" id="KW-1185">Reference proteome</keyword>
<keyword evidence="2" id="KW-0812">Transmembrane</keyword>
<dbReference type="EMBL" id="VIAE01000011">
    <property type="protein sequence ID" value="TVY12113.1"/>
    <property type="molecule type" value="Genomic_DNA"/>
</dbReference>
<sequence length="255" mass="29143">MENQKKFKILFIVNIISFFAIISVFLYLFLEIEEMKKEQAIENNQMMEDLCKNINISLKILDTKIKEKNQETNYNILNILKENKNVQESLNLMIKLQKHFEQSLNHKVDKPKDKAEIIKEINDIKDAANDNRTFVDGEVAKVLNDDTKIEQDYSDLLDNIKAKQQDYHEVKSRANSDFTKDIEGIKDAQAIKELNAQKANMDKVLDDFDSELNKHITKIETTKKAKFPSNANPAKNSPAGPNLAETQQGAPATGA</sequence>
<reference evidence="3 4" key="1">
    <citation type="submission" date="2019-06" db="EMBL/GenBank/DDBJ databases">
        <title>Draft Genome Sequence of Candidatus Phytoplasma pini-Related Strain MDPP: A Resource for Comparative Genomics of Gymnosperm-infecting Phytoplasmas.</title>
        <authorList>
            <person name="Cai W."/>
            <person name="Costanzo S."/>
            <person name="Shao J."/>
            <person name="Zhao Y."/>
            <person name="Davis R."/>
        </authorList>
    </citation>
    <scope>NUCLEOTIDE SEQUENCE [LARGE SCALE GENOMIC DNA]</scope>
    <source>
        <strain evidence="3 4">MDPP</strain>
    </source>
</reference>